<organism evidence="12 13">
    <name type="scientific">Rhodococcus pyridinivorans KG-16</name>
    <dbReference type="NCBI Taxonomy" id="1441730"/>
    <lineage>
        <taxon>Bacteria</taxon>
        <taxon>Bacillati</taxon>
        <taxon>Actinomycetota</taxon>
        <taxon>Actinomycetes</taxon>
        <taxon>Mycobacteriales</taxon>
        <taxon>Nocardiaceae</taxon>
        <taxon>Rhodococcus</taxon>
    </lineage>
</organism>
<comment type="catalytic activity">
    <reaction evidence="7">
        <text>a (3S)-3-hydroxyacyl-CoA = a (2E)-enoyl-CoA + H2O</text>
        <dbReference type="Rhea" id="RHEA:16105"/>
        <dbReference type="ChEBI" id="CHEBI:15377"/>
        <dbReference type="ChEBI" id="CHEBI:57318"/>
        <dbReference type="ChEBI" id="CHEBI:58856"/>
        <dbReference type="EC" id="4.2.1.17"/>
    </reaction>
</comment>
<dbReference type="EMBL" id="AZXY01000005">
    <property type="protein sequence ID" value="KSZ58709.1"/>
    <property type="molecule type" value="Genomic_DNA"/>
</dbReference>
<dbReference type="Pfam" id="PF00378">
    <property type="entry name" value="ECH_1"/>
    <property type="match status" value="1"/>
</dbReference>
<comment type="similarity">
    <text evidence="2 11">Belongs to the enoyl-CoA hydratase/isomerase family.</text>
</comment>
<dbReference type="Proteomes" id="UP000053060">
    <property type="component" value="Unassembled WGS sequence"/>
</dbReference>
<comment type="caution">
    <text evidence="12">The sequence shown here is derived from an EMBL/GenBank/DDBJ whole genome shotgun (WGS) entry which is preliminary data.</text>
</comment>
<dbReference type="PANTHER" id="PTHR11941">
    <property type="entry name" value="ENOYL-COA HYDRATASE-RELATED"/>
    <property type="match status" value="1"/>
</dbReference>
<dbReference type="GO" id="GO:0004300">
    <property type="term" value="F:enoyl-CoA hydratase activity"/>
    <property type="evidence" value="ECO:0007669"/>
    <property type="project" value="UniProtKB-EC"/>
</dbReference>
<comment type="function">
    <text evidence="1">Could possibly oxidize fatty acids using specific components.</text>
</comment>
<dbReference type="RefSeq" id="WP_060652150.1">
    <property type="nucleotide sequence ID" value="NZ_AZXY01000005.1"/>
</dbReference>
<evidence type="ECO:0000256" key="9">
    <source>
        <dbReference type="ARBA" id="ARBA00039456"/>
    </source>
</evidence>
<comment type="catalytic activity">
    <reaction evidence="8">
        <text>a 4-saturated-(3S)-3-hydroxyacyl-CoA = a (3E)-enoyl-CoA + H2O</text>
        <dbReference type="Rhea" id="RHEA:20724"/>
        <dbReference type="ChEBI" id="CHEBI:15377"/>
        <dbReference type="ChEBI" id="CHEBI:58521"/>
        <dbReference type="ChEBI" id="CHEBI:137480"/>
        <dbReference type="EC" id="4.2.1.17"/>
    </reaction>
</comment>
<dbReference type="EC" id="4.2.1.17" evidence="3"/>
<evidence type="ECO:0000313" key="12">
    <source>
        <dbReference type="EMBL" id="KSZ58709.1"/>
    </source>
</evidence>
<evidence type="ECO:0000256" key="5">
    <source>
        <dbReference type="ARBA" id="ARBA00023098"/>
    </source>
</evidence>
<accession>A0A0V9UL42</accession>
<reference evidence="12 13" key="2">
    <citation type="journal article" date="2016" name="Genome Announc.">
        <title>Draft Genome Sequence of a Versatile Hydrocarbon-Degrading Bacterium, Rhodococcus pyridinivorans Strain KG-16, Collected from Oil Fields in India.</title>
        <authorList>
            <person name="Aggarwal R.K."/>
            <person name="Dawar C."/>
            <person name="Phanindranath R."/>
            <person name="Mutnuri L."/>
            <person name="Dayal A.M."/>
        </authorList>
    </citation>
    <scope>NUCLEOTIDE SEQUENCE [LARGE SCALE GENOMIC DNA]</scope>
    <source>
        <strain evidence="12 13">KG-16</strain>
    </source>
</reference>
<dbReference type="CDD" id="cd06558">
    <property type="entry name" value="crotonase-like"/>
    <property type="match status" value="1"/>
</dbReference>
<keyword evidence="6" id="KW-0456">Lyase</keyword>
<keyword evidence="4" id="KW-0276">Fatty acid metabolism</keyword>
<protein>
    <recommendedName>
        <fullName evidence="9">Probable enoyl-CoA hydratase EchA17</fullName>
        <ecNumber evidence="3">4.2.1.17</ecNumber>
    </recommendedName>
    <alternativeName>
        <fullName evidence="10">Probable enoyl-CoA hydratase echA17</fullName>
    </alternativeName>
</protein>
<dbReference type="SUPFAM" id="SSF52096">
    <property type="entry name" value="ClpP/crotonase"/>
    <property type="match status" value="1"/>
</dbReference>
<dbReference type="Gene3D" id="1.10.12.10">
    <property type="entry name" value="Lyase 2-enoyl-coa Hydratase, Chain A, domain 2"/>
    <property type="match status" value="1"/>
</dbReference>
<dbReference type="InterPro" id="IPR001753">
    <property type="entry name" value="Enoyl-CoA_hydra/iso"/>
</dbReference>
<dbReference type="InterPro" id="IPR029045">
    <property type="entry name" value="ClpP/crotonase-like_dom_sf"/>
</dbReference>
<evidence type="ECO:0000256" key="8">
    <source>
        <dbReference type="ARBA" id="ARBA00023717"/>
    </source>
</evidence>
<dbReference type="Gene3D" id="3.90.226.10">
    <property type="entry name" value="2-enoyl-CoA Hydratase, Chain A, domain 1"/>
    <property type="match status" value="1"/>
</dbReference>
<evidence type="ECO:0000256" key="1">
    <source>
        <dbReference type="ARBA" id="ARBA00002994"/>
    </source>
</evidence>
<evidence type="ECO:0000256" key="7">
    <source>
        <dbReference type="ARBA" id="ARBA00023709"/>
    </source>
</evidence>
<dbReference type="PANTHER" id="PTHR11941:SF169">
    <property type="entry name" value="(7AS)-7A-METHYL-1,5-DIOXO-2,3,5,6,7,7A-HEXAHYDRO-1H-INDENE-CARBOXYL-COA HYDROLASE"/>
    <property type="match status" value="1"/>
</dbReference>
<dbReference type="InterPro" id="IPR018376">
    <property type="entry name" value="Enoyl-CoA_hyd/isom_CS"/>
</dbReference>
<evidence type="ECO:0000256" key="10">
    <source>
        <dbReference type="ARBA" id="ARBA00073436"/>
    </source>
</evidence>
<dbReference type="PROSITE" id="PS00166">
    <property type="entry name" value="ENOYL_COA_HYDRATASE"/>
    <property type="match status" value="1"/>
</dbReference>
<name>A0A0V9UL42_9NOCA</name>
<dbReference type="AlphaFoldDB" id="A0A0V9UL42"/>
<evidence type="ECO:0000256" key="2">
    <source>
        <dbReference type="ARBA" id="ARBA00005254"/>
    </source>
</evidence>
<evidence type="ECO:0000256" key="11">
    <source>
        <dbReference type="RuleBase" id="RU003707"/>
    </source>
</evidence>
<keyword evidence="5" id="KW-0443">Lipid metabolism</keyword>
<dbReference type="FunFam" id="3.90.226.10:FF:000009">
    <property type="entry name" value="Carnitinyl-CoA dehydratase"/>
    <property type="match status" value="1"/>
</dbReference>
<evidence type="ECO:0000256" key="3">
    <source>
        <dbReference type="ARBA" id="ARBA00012076"/>
    </source>
</evidence>
<dbReference type="GO" id="GO:0006635">
    <property type="term" value="P:fatty acid beta-oxidation"/>
    <property type="evidence" value="ECO:0007669"/>
    <property type="project" value="TreeGrafter"/>
</dbReference>
<dbReference type="PATRIC" id="fig|1441730.3.peg.2623"/>
<sequence>MSEPVVLVEKREHVLLVTINRPKAANSINADVHQALGEAWDRAEEDRDVRVVVLTGAGDAVFCGGADLKALGTKGPDGVTPPETAHWGFAGVVKHHISKPVIAAVNGTALGGGTELALASDLVVASETAEFGLPEVHRGLIAGAGGVFRIGQAIPRAVAMELVLTGKPMSSADALRWGLVNRVVPQADVLDTALALAADVAKGAPLAVQASKTVARGIIDGNVPAEDLPWELTDKALARLTTSADTLEGVMAFMQKREPVWKGE</sequence>
<proteinExistence type="inferred from homology"/>
<reference evidence="13" key="1">
    <citation type="submission" date="2015-01" db="EMBL/GenBank/DDBJ databases">
        <title>Draft genome sequence of Rhodococcus pyridinivorans strain KG-16, a hydrocarbon-degrading bacterium.</title>
        <authorList>
            <person name="Aggarwal R.K."/>
            <person name="Dawar C."/>
        </authorList>
    </citation>
    <scope>NUCLEOTIDE SEQUENCE [LARGE SCALE GENOMIC DNA]</scope>
    <source>
        <strain evidence="13">KG-16</strain>
    </source>
</reference>
<evidence type="ECO:0000256" key="6">
    <source>
        <dbReference type="ARBA" id="ARBA00023239"/>
    </source>
</evidence>
<gene>
    <name evidence="12" type="ORF">Z045_12615</name>
</gene>
<evidence type="ECO:0000256" key="4">
    <source>
        <dbReference type="ARBA" id="ARBA00022832"/>
    </source>
</evidence>
<dbReference type="InterPro" id="IPR014748">
    <property type="entry name" value="Enoyl-CoA_hydra_C"/>
</dbReference>
<evidence type="ECO:0000313" key="13">
    <source>
        <dbReference type="Proteomes" id="UP000053060"/>
    </source>
</evidence>